<keyword evidence="1 4" id="KW-0349">Heme</keyword>
<reference evidence="9" key="1">
    <citation type="submission" date="2016-10" db="EMBL/GenBank/DDBJ databases">
        <authorList>
            <person name="Varghese N."/>
            <person name="Submissions S."/>
        </authorList>
    </citation>
    <scope>NUCLEOTIDE SEQUENCE [LARGE SCALE GENOMIC DNA]</scope>
    <source>
        <strain evidence="9">CGMCC 1.6981</strain>
    </source>
</reference>
<name>A0A1I7IBN1_9GAMM</name>
<feature type="region of interest" description="Disordered" evidence="5">
    <location>
        <begin position="253"/>
        <end position="272"/>
    </location>
</feature>
<dbReference type="GO" id="GO:0020037">
    <property type="term" value="F:heme binding"/>
    <property type="evidence" value="ECO:0007669"/>
    <property type="project" value="InterPro"/>
</dbReference>
<feature type="domain" description="Cytochrome c" evidence="7">
    <location>
        <begin position="160"/>
        <end position="250"/>
    </location>
</feature>
<dbReference type="EMBL" id="FPBP01000006">
    <property type="protein sequence ID" value="SFU70393.1"/>
    <property type="molecule type" value="Genomic_DNA"/>
</dbReference>
<evidence type="ECO:0000256" key="1">
    <source>
        <dbReference type="ARBA" id="ARBA00022617"/>
    </source>
</evidence>
<gene>
    <name evidence="8" type="ORF">SAMN04487955_106185</name>
</gene>
<evidence type="ECO:0000256" key="4">
    <source>
        <dbReference type="PROSITE-ProRule" id="PRU00433"/>
    </source>
</evidence>
<dbReference type="AlphaFoldDB" id="A0A1I7IBN1"/>
<dbReference type="Gene3D" id="1.10.760.10">
    <property type="entry name" value="Cytochrome c-like domain"/>
    <property type="match status" value="2"/>
</dbReference>
<dbReference type="OrthoDB" id="9773456at2"/>
<dbReference type="GO" id="GO:0046872">
    <property type="term" value="F:metal ion binding"/>
    <property type="evidence" value="ECO:0007669"/>
    <property type="project" value="UniProtKB-KW"/>
</dbReference>
<sequence>MLAKRWPIAVSAIVVIISLGWLVARYGNDSSVSDAAEPSLEKAAVANPLTDPLYADSLGEIAAKANPENISDIVSADRGDSWACASCHGGQGQGAGSVPRLAGLPAGYITKQLHDYADGRRLNDNMQHVVSSLSDEDMAALGAYYSRLEAPGDTQPQLGGNIERGRTLALEGDWAIDVPACFSCHGSSGWGVGQSFPSLAGQHSSYTYIQLANWNNGKRNNSPIQLMRDIAQKLSDSDMRSVADFMATLSPPQTLGITRTSDDGSRTEVEIP</sequence>
<feature type="transmembrane region" description="Helical" evidence="6">
    <location>
        <begin position="6"/>
        <end position="24"/>
    </location>
</feature>
<accession>A0A1I7IBN1</accession>
<protein>
    <submittedName>
        <fullName evidence="8">Cytochrome c553</fullName>
    </submittedName>
</protein>
<dbReference type="InterPro" id="IPR009056">
    <property type="entry name" value="Cyt_c-like_dom"/>
</dbReference>
<evidence type="ECO:0000313" key="9">
    <source>
        <dbReference type="Proteomes" id="UP000198693"/>
    </source>
</evidence>
<keyword evidence="6" id="KW-1133">Transmembrane helix</keyword>
<dbReference type="InterPro" id="IPR050597">
    <property type="entry name" value="Cytochrome_c_Oxidase_Subunit"/>
</dbReference>
<keyword evidence="6" id="KW-0812">Transmembrane</keyword>
<organism evidence="8 9">
    <name type="scientific">Halomonas korlensis</name>
    <dbReference type="NCBI Taxonomy" id="463301"/>
    <lineage>
        <taxon>Bacteria</taxon>
        <taxon>Pseudomonadati</taxon>
        <taxon>Pseudomonadota</taxon>
        <taxon>Gammaproteobacteria</taxon>
        <taxon>Oceanospirillales</taxon>
        <taxon>Halomonadaceae</taxon>
        <taxon>Halomonas</taxon>
    </lineage>
</organism>
<feature type="compositionally biased region" description="Basic and acidic residues" evidence="5">
    <location>
        <begin position="260"/>
        <end position="272"/>
    </location>
</feature>
<dbReference type="PANTHER" id="PTHR33751:SF11">
    <property type="entry name" value="BLL4483 PROTEIN"/>
    <property type="match status" value="1"/>
</dbReference>
<dbReference type="Pfam" id="PF00034">
    <property type="entry name" value="Cytochrom_C"/>
    <property type="match status" value="2"/>
</dbReference>
<dbReference type="InterPro" id="IPR036909">
    <property type="entry name" value="Cyt_c-like_dom_sf"/>
</dbReference>
<dbReference type="PANTHER" id="PTHR33751">
    <property type="entry name" value="CBB3-TYPE CYTOCHROME C OXIDASE SUBUNIT FIXP"/>
    <property type="match status" value="1"/>
</dbReference>
<evidence type="ECO:0000313" key="8">
    <source>
        <dbReference type="EMBL" id="SFU70393.1"/>
    </source>
</evidence>
<dbReference type="STRING" id="463301.SAMN04487955_106185"/>
<dbReference type="PROSITE" id="PS51007">
    <property type="entry name" value="CYTC"/>
    <property type="match status" value="2"/>
</dbReference>
<dbReference type="RefSeq" id="WP_089795571.1">
    <property type="nucleotide sequence ID" value="NZ_FPBP01000006.1"/>
</dbReference>
<evidence type="ECO:0000256" key="6">
    <source>
        <dbReference type="SAM" id="Phobius"/>
    </source>
</evidence>
<keyword evidence="6" id="KW-0472">Membrane</keyword>
<dbReference type="GO" id="GO:0009055">
    <property type="term" value="F:electron transfer activity"/>
    <property type="evidence" value="ECO:0007669"/>
    <property type="project" value="InterPro"/>
</dbReference>
<evidence type="ECO:0000256" key="5">
    <source>
        <dbReference type="SAM" id="MobiDB-lite"/>
    </source>
</evidence>
<evidence type="ECO:0000259" key="7">
    <source>
        <dbReference type="PROSITE" id="PS51007"/>
    </source>
</evidence>
<proteinExistence type="predicted"/>
<feature type="domain" description="Cytochrome c" evidence="7">
    <location>
        <begin position="65"/>
        <end position="149"/>
    </location>
</feature>
<dbReference type="Proteomes" id="UP000198693">
    <property type="component" value="Unassembled WGS sequence"/>
</dbReference>
<keyword evidence="2 4" id="KW-0479">Metal-binding</keyword>
<dbReference type="SUPFAM" id="SSF46626">
    <property type="entry name" value="Cytochrome c"/>
    <property type="match status" value="2"/>
</dbReference>
<keyword evidence="9" id="KW-1185">Reference proteome</keyword>
<evidence type="ECO:0000256" key="3">
    <source>
        <dbReference type="ARBA" id="ARBA00023004"/>
    </source>
</evidence>
<keyword evidence="3 4" id="KW-0408">Iron</keyword>
<evidence type="ECO:0000256" key="2">
    <source>
        <dbReference type="ARBA" id="ARBA00022723"/>
    </source>
</evidence>